<dbReference type="PATRIC" id="fig|1127483.3.peg.6476"/>
<feature type="compositionally biased region" description="Basic and acidic residues" evidence="1">
    <location>
        <begin position="27"/>
        <end position="54"/>
    </location>
</feature>
<accession>H1SDZ6</accession>
<proteinExistence type="predicted"/>
<dbReference type="RefSeq" id="WP_006162402.1">
    <property type="nucleotide sequence ID" value="NZ_AHJE01000098.1"/>
</dbReference>
<dbReference type="EMBL" id="AHJE01000098">
    <property type="protein sequence ID" value="EHP39255.1"/>
    <property type="molecule type" value="Genomic_DNA"/>
</dbReference>
<organism evidence="2 3">
    <name type="scientific">Cupriavidus basilensis OR16</name>
    <dbReference type="NCBI Taxonomy" id="1127483"/>
    <lineage>
        <taxon>Bacteria</taxon>
        <taxon>Pseudomonadati</taxon>
        <taxon>Pseudomonadota</taxon>
        <taxon>Betaproteobacteria</taxon>
        <taxon>Burkholderiales</taxon>
        <taxon>Burkholderiaceae</taxon>
        <taxon>Cupriavidus</taxon>
    </lineage>
</organism>
<dbReference type="OrthoDB" id="8970144at2"/>
<evidence type="ECO:0000256" key="1">
    <source>
        <dbReference type="SAM" id="MobiDB-lite"/>
    </source>
</evidence>
<gene>
    <name evidence="2" type="ORF">OR16_32473</name>
</gene>
<sequence>MTHTSLPLATETVGSAPRLCTARRADPAHRLARADARAGQDIKDSATRTEHDQGQSRPTRLADTIGRVPVQTLTEMTHANSAASGKLHELRTLASHLTAGSLLQAATLQLIAEQENTQHRYAPARIAELSRQG</sequence>
<protein>
    <submittedName>
        <fullName evidence="2">Uncharacterized protein</fullName>
    </submittedName>
</protein>
<evidence type="ECO:0000313" key="2">
    <source>
        <dbReference type="EMBL" id="EHP39255.1"/>
    </source>
</evidence>
<dbReference type="Proteomes" id="UP000005808">
    <property type="component" value="Unassembled WGS sequence"/>
</dbReference>
<evidence type="ECO:0000313" key="3">
    <source>
        <dbReference type="Proteomes" id="UP000005808"/>
    </source>
</evidence>
<feature type="region of interest" description="Disordered" evidence="1">
    <location>
        <begin position="27"/>
        <end position="60"/>
    </location>
</feature>
<dbReference type="AlphaFoldDB" id="H1SDZ6"/>
<reference evidence="2 3" key="1">
    <citation type="journal article" date="2012" name="J. Bacteriol.">
        <title>De Novo Genome Project of Cupriavidus basilensis OR16.</title>
        <authorList>
            <person name="Cserhati M."/>
            <person name="Kriszt B."/>
            <person name="Szoboszlay S."/>
            <person name="Toth A."/>
            <person name="Szabo I."/>
            <person name="Tancsics A."/>
            <person name="Nagy I."/>
            <person name="Horvath B."/>
            <person name="Nagy I."/>
            <person name="Kukolya J."/>
        </authorList>
    </citation>
    <scope>NUCLEOTIDE SEQUENCE [LARGE SCALE GENOMIC DNA]</scope>
    <source>
        <strain evidence="2 3">OR16</strain>
    </source>
</reference>
<comment type="caution">
    <text evidence="2">The sequence shown here is derived from an EMBL/GenBank/DDBJ whole genome shotgun (WGS) entry which is preliminary data.</text>
</comment>
<name>H1SDZ6_9BURK</name>